<keyword evidence="4 6" id="KW-1133">Transmembrane helix</keyword>
<evidence type="ECO:0000256" key="3">
    <source>
        <dbReference type="ARBA" id="ARBA00022960"/>
    </source>
</evidence>
<feature type="transmembrane region" description="Helical" evidence="6">
    <location>
        <begin position="12"/>
        <end position="30"/>
    </location>
</feature>
<dbReference type="GO" id="GO:0015648">
    <property type="term" value="F:lipid-linked peptidoglycan transporter activity"/>
    <property type="evidence" value="ECO:0007669"/>
    <property type="project" value="TreeGrafter"/>
</dbReference>
<keyword evidence="2 6" id="KW-0812">Transmembrane</keyword>
<sequence>MLQKIKKIDGVIIVVLLILMCVSISAIYSVTHGREKLDGHHIQMLKYYVIGFIALAGITFLDYRILVKYALYVYLGGIGLLVLVSFMGETKNNAQGWLSLPGGMSLQPAELFKLVLILFLAAVLVRKKKNKLLFWRDVVPLTLLTLVPFLIVMTQNDLGNALAYLVILLGMLWIGNIKFTHALIGLIVIASSAIAGIMSYIHYHDDIKVFLTDIGRSHWIERFDPWLVPDKATPKASYHTKNAKLAIASGGMSGEGYMKGSSVQTDRVPYTYSDSIFVQIAEEFGFVGSALVLLLYFILIHRMILIALESRDRGGPFLIVGIVAMMLYQIFENIGAFIGLMPLTGITLPFISFGGTSLLINMASIGLVMSVRLHGQELEEDLPNPGNSYQAPAKQA</sequence>
<dbReference type="AlphaFoldDB" id="A0A850EF17"/>
<dbReference type="GO" id="GO:0005886">
    <property type="term" value="C:plasma membrane"/>
    <property type="evidence" value="ECO:0007669"/>
    <property type="project" value="TreeGrafter"/>
</dbReference>
<comment type="caution">
    <text evidence="7">The sequence shown here is derived from an EMBL/GenBank/DDBJ whole genome shotgun (WGS) entry which is preliminary data.</text>
</comment>
<comment type="subcellular location">
    <subcellularLocation>
        <location evidence="1">Membrane</location>
        <topology evidence="1">Multi-pass membrane protein</topology>
    </subcellularLocation>
</comment>
<feature type="transmembrane region" description="Helical" evidence="6">
    <location>
        <begin position="108"/>
        <end position="125"/>
    </location>
</feature>
<dbReference type="Proteomes" id="UP000564806">
    <property type="component" value="Unassembled WGS sequence"/>
</dbReference>
<dbReference type="PANTHER" id="PTHR30474:SF1">
    <property type="entry name" value="PEPTIDOGLYCAN GLYCOSYLTRANSFERASE MRDB"/>
    <property type="match status" value="1"/>
</dbReference>
<dbReference type="GO" id="GO:0008360">
    <property type="term" value="P:regulation of cell shape"/>
    <property type="evidence" value="ECO:0007669"/>
    <property type="project" value="UniProtKB-KW"/>
</dbReference>
<dbReference type="PANTHER" id="PTHR30474">
    <property type="entry name" value="CELL CYCLE PROTEIN"/>
    <property type="match status" value="1"/>
</dbReference>
<dbReference type="Pfam" id="PF01098">
    <property type="entry name" value="FTSW_RODA_SPOVE"/>
    <property type="match status" value="1"/>
</dbReference>
<dbReference type="InterPro" id="IPR001182">
    <property type="entry name" value="FtsW/RodA"/>
</dbReference>
<feature type="transmembrane region" description="Helical" evidence="6">
    <location>
        <begin position="182"/>
        <end position="203"/>
    </location>
</feature>
<evidence type="ECO:0000256" key="4">
    <source>
        <dbReference type="ARBA" id="ARBA00022989"/>
    </source>
</evidence>
<feature type="transmembrane region" description="Helical" evidence="6">
    <location>
        <begin position="346"/>
        <end position="368"/>
    </location>
</feature>
<evidence type="ECO:0000256" key="2">
    <source>
        <dbReference type="ARBA" id="ARBA00022692"/>
    </source>
</evidence>
<feature type="transmembrane region" description="Helical" evidence="6">
    <location>
        <begin position="158"/>
        <end position="175"/>
    </location>
</feature>
<evidence type="ECO:0000256" key="1">
    <source>
        <dbReference type="ARBA" id="ARBA00004141"/>
    </source>
</evidence>
<feature type="transmembrane region" description="Helical" evidence="6">
    <location>
        <begin position="284"/>
        <end position="305"/>
    </location>
</feature>
<feature type="transmembrane region" description="Helical" evidence="6">
    <location>
        <begin position="70"/>
        <end position="88"/>
    </location>
</feature>
<proteinExistence type="predicted"/>
<reference evidence="7" key="1">
    <citation type="submission" date="2020-06" db="EMBL/GenBank/DDBJ databases">
        <title>Paenibacillus sp. nov., isolated from soil.</title>
        <authorList>
            <person name="Seo Y.L."/>
        </authorList>
    </citation>
    <scope>NUCLEOTIDE SEQUENCE [LARGE SCALE GENOMIC DNA]</scope>
    <source>
        <strain evidence="7">JW14</strain>
    </source>
</reference>
<dbReference type="EMBL" id="JABWCS010000192">
    <property type="protein sequence ID" value="NUU59755.1"/>
    <property type="molecule type" value="Genomic_DNA"/>
</dbReference>
<evidence type="ECO:0000256" key="6">
    <source>
        <dbReference type="SAM" id="Phobius"/>
    </source>
</evidence>
<keyword evidence="3" id="KW-0133">Cell shape</keyword>
<dbReference type="GO" id="GO:0051301">
    <property type="term" value="P:cell division"/>
    <property type="evidence" value="ECO:0007669"/>
    <property type="project" value="InterPro"/>
</dbReference>
<feature type="transmembrane region" description="Helical" evidence="6">
    <location>
        <begin position="132"/>
        <end position="152"/>
    </location>
</feature>
<evidence type="ECO:0000313" key="8">
    <source>
        <dbReference type="Proteomes" id="UP000564806"/>
    </source>
</evidence>
<organism evidence="7 8">
    <name type="scientific">Paenibacillus agri</name>
    <dbReference type="NCBI Taxonomy" id="2744309"/>
    <lineage>
        <taxon>Bacteria</taxon>
        <taxon>Bacillati</taxon>
        <taxon>Bacillota</taxon>
        <taxon>Bacilli</taxon>
        <taxon>Bacillales</taxon>
        <taxon>Paenibacillaceae</taxon>
        <taxon>Paenibacillus</taxon>
    </lineage>
</organism>
<protein>
    <submittedName>
        <fullName evidence="7">Rod shape-determining protein RodA</fullName>
    </submittedName>
</protein>
<evidence type="ECO:0000313" key="7">
    <source>
        <dbReference type="EMBL" id="NUU59755.1"/>
    </source>
</evidence>
<keyword evidence="8" id="KW-1185">Reference proteome</keyword>
<feature type="transmembrane region" description="Helical" evidence="6">
    <location>
        <begin position="45"/>
        <end position="63"/>
    </location>
</feature>
<evidence type="ECO:0000256" key="5">
    <source>
        <dbReference type="ARBA" id="ARBA00023136"/>
    </source>
</evidence>
<accession>A0A850EF17</accession>
<feature type="transmembrane region" description="Helical" evidence="6">
    <location>
        <begin position="317"/>
        <end position="340"/>
    </location>
</feature>
<gene>
    <name evidence="7" type="ORF">HPT30_05225</name>
</gene>
<name>A0A850EF17_9BACL</name>
<dbReference type="RefSeq" id="WP_175370382.1">
    <property type="nucleotide sequence ID" value="NZ_JABWCS010000192.1"/>
</dbReference>
<dbReference type="GO" id="GO:0032153">
    <property type="term" value="C:cell division site"/>
    <property type="evidence" value="ECO:0007669"/>
    <property type="project" value="TreeGrafter"/>
</dbReference>
<keyword evidence="5 6" id="KW-0472">Membrane</keyword>